<reference evidence="13" key="2">
    <citation type="submission" date="2025-05" db="UniProtKB">
        <authorList>
            <consortium name="Ensembl"/>
        </authorList>
    </citation>
    <scope>IDENTIFICATION</scope>
</reference>
<dbReference type="GO" id="GO:0005634">
    <property type="term" value="C:nucleus"/>
    <property type="evidence" value="ECO:0007669"/>
    <property type="project" value="UniProtKB-SubCell"/>
</dbReference>
<keyword evidence="4" id="KW-0805">Transcription regulation</keyword>
<keyword evidence="8 9" id="KW-0539">Nucleus</keyword>
<comment type="similarity">
    <text evidence="2">Belongs to the Abd-B homeobox family.</text>
</comment>
<evidence type="ECO:0000256" key="4">
    <source>
        <dbReference type="ARBA" id="ARBA00023015"/>
    </source>
</evidence>
<dbReference type="PROSITE" id="PS00027">
    <property type="entry name" value="HOMEOBOX_1"/>
    <property type="match status" value="1"/>
</dbReference>
<dbReference type="Pfam" id="PF00046">
    <property type="entry name" value="Homeodomain"/>
    <property type="match status" value="1"/>
</dbReference>
<evidence type="ECO:0000313" key="13">
    <source>
        <dbReference type="Ensembl" id="ENSEBUP00000023930.1"/>
    </source>
</evidence>
<dbReference type="PANTHER" id="PTHR45804">
    <property type="entry name" value="SEGMENTATION PROTEIN FUSHI TARAZU-LIKE PROTEIN"/>
    <property type="match status" value="1"/>
</dbReference>
<evidence type="ECO:0000256" key="5">
    <source>
        <dbReference type="ARBA" id="ARBA00023125"/>
    </source>
</evidence>
<accession>A0A248WYC3</accession>
<dbReference type="PROSITE" id="PS50071">
    <property type="entry name" value="HOMEOBOX_2"/>
    <property type="match status" value="1"/>
</dbReference>
<comment type="subcellular location">
    <subcellularLocation>
        <location evidence="1 9 10">Nucleus</location>
    </subcellularLocation>
</comment>
<keyword evidence="6 9" id="KW-0371">Homeobox</keyword>
<dbReference type="PANTHER" id="PTHR45804:SF10">
    <property type="entry name" value="HOMEOBOX PROTEIN HOX-C11A-LIKE"/>
    <property type="match status" value="1"/>
</dbReference>
<evidence type="ECO:0000256" key="2">
    <source>
        <dbReference type="ARBA" id="ARBA00006317"/>
    </source>
</evidence>
<dbReference type="EMBL" id="MF398217">
    <property type="protein sequence ID" value="ASW16821.1"/>
    <property type="molecule type" value="Genomic_DNA"/>
</dbReference>
<gene>
    <name evidence="12" type="primary">Hox13II</name>
</gene>
<evidence type="ECO:0000256" key="9">
    <source>
        <dbReference type="PROSITE-ProRule" id="PRU00108"/>
    </source>
</evidence>
<dbReference type="InterPro" id="IPR001356">
    <property type="entry name" value="HD"/>
</dbReference>
<organism evidence="12">
    <name type="scientific">Eptatretus burgeri</name>
    <name type="common">Inshore hagfish</name>
    <dbReference type="NCBI Taxonomy" id="7764"/>
    <lineage>
        <taxon>Eukaryota</taxon>
        <taxon>Metazoa</taxon>
        <taxon>Chordata</taxon>
        <taxon>Craniata</taxon>
        <taxon>Vertebrata</taxon>
        <taxon>Cyclostomata</taxon>
        <taxon>Myxini</taxon>
        <taxon>Myxiniformes</taxon>
        <taxon>Myxinidae</taxon>
        <taxon>Eptatretinae</taxon>
        <taxon>Eptatretus</taxon>
    </lineage>
</organism>
<protein>
    <submittedName>
        <fullName evidence="12">HOX13II</fullName>
    </submittedName>
</protein>
<evidence type="ECO:0000256" key="7">
    <source>
        <dbReference type="ARBA" id="ARBA00023163"/>
    </source>
</evidence>
<dbReference type="InterPro" id="IPR009057">
    <property type="entry name" value="Homeodomain-like_sf"/>
</dbReference>
<dbReference type="InterPro" id="IPR017970">
    <property type="entry name" value="Homeobox_CS"/>
</dbReference>
<dbReference type="Proteomes" id="UP000694388">
    <property type="component" value="Unplaced"/>
</dbReference>
<dbReference type="SMART" id="SM00389">
    <property type="entry name" value="HOX"/>
    <property type="match status" value="1"/>
</dbReference>
<keyword evidence="3" id="KW-0217">Developmental protein</keyword>
<name>A0A248WYC3_EPTBU</name>
<dbReference type="Ensembl" id="ENSEBUT00000024506.1">
    <property type="protein sequence ID" value="ENSEBUP00000023930.1"/>
    <property type="gene ID" value="ENSEBUG00000014748.1"/>
</dbReference>
<dbReference type="InterPro" id="IPR051003">
    <property type="entry name" value="AP_axis_regulatory_Homeobox"/>
</dbReference>
<keyword evidence="7" id="KW-0804">Transcription</keyword>
<dbReference type="FunFam" id="1.10.10.60:FF:000084">
    <property type="entry name" value="Homeobox protein Hox-D13"/>
    <property type="match status" value="1"/>
</dbReference>
<evidence type="ECO:0000256" key="3">
    <source>
        <dbReference type="ARBA" id="ARBA00022473"/>
    </source>
</evidence>
<dbReference type="AlphaFoldDB" id="A0A248WYC3"/>
<dbReference type="Gene3D" id="1.10.10.60">
    <property type="entry name" value="Homeodomain-like"/>
    <property type="match status" value="1"/>
</dbReference>
<dbReference type="CDD" id="cd00086">
    <property type="entry name" value="homeodomain"/>
    <property type="match status" value="1"/>
</dbReference>
<evidence type="ECO:0000256" key="10">
    <source>
        <dbReference type="RuleBase" id="RU000682"/>
    </source>
</evidence>
<evidence type="ECO:0000313" key="14">
    <source>
        <dbReference type="Proteomes" id="UP000694388"/>
    </source>
</evidence>
<feature type="domain" description="Homeobox" evidence="11">
    <location>
        <begin position="224"/>
        <end position="284"/>
    </location>
</feature>
<evidence type="ECO:0000256" key="1">
    <source>
        <dbReference type="ARBA" id="ARBA00004123"/>
    </source>
</evidence>
<evidence type="ECO:0000256" key="8">
    <source>
        <dbReference type="ARBA" id="ARBA00023242"/>
    </source>
</evidence>
<dbReference type="GeneTree" id="ENSGT00940000159029"/>
<evidence type="ECO:0000259" key="11">
    <source>
        <dbReference type="PROSITE" id="PS50071"/>
    </source>
</evidence>
<evidence type="ECO:0000256" key="6">
    <source>
        <dbReference type="ARBA" id="ARBA00023155"/>
    </source>
</evidence>
<dbReference type="GO" id="GO:0000981">
    <property type="term" value="F:DNA-binding transcription factor activity, RNA polymerase II-specific"/>
    <property type="evidence" value="ECO:0007669"/>
    <property type="project" value="InterPro"/>
</dbReference>
<sequence length="300" mass="32775">MFHGGVCADELDRSTMDGLCSGFPASPVRRNFLQPHGAATPHHGTFWTPESSCPAEQSKRIWSSAACSGTTTTPGALGYGCGAYASAYYGCRVQSLPPPHPPALTHGEKLVESSSPHCGINTSDSRSRDLTLYSGYGPHFQAVPGYFDMSPGLASASADVRSDTFLNFESYRRHQHQPWPLANGWPGQVCAGKEYSQAQIQPLWKASITGESFCGGAEMGATFRRVRKKRVPYSKTQLGQLEQEYSACKFITKEKRRKIAAAAELSERQVTIWFQNRRVKEKKVVGKARGKTHAIPGISS</sequence>
<reference evidence="12" key="1">
    <citation type="submission" date="2017-06" db="EMBL/GenBank/DDBJ databases">
        <title>Hox-containing scaffolds of the hagfish, Eptatretus burgeri, genome.</title>
        <authorList>
            <person name="Pascual-Anaya J."/>
        </authorList>
    </citation>
    <scope>NUCLEOTIDE SEQUENCE</scope>
    <source>
        <tissue evidence="12">Testis</tissue>
    </source>
</reference>
<evidence type="ECO:0000313" key="12">
    <source>
        <dbReference type="EMBL" id="ASW16821.1"/>
    </source>
</evidence>
<dbReference type="GO" id="GO:0003677">
    <property type="term" value="F:DNA binding"/>
    <property type="evidence" value="ECO:0007669"/>
    <property type="project" value="UniProtKB-UniRule"/>
</dbReference>
<proteinExistence type="inferred from homology"/>
<keyword evidence="14" id="KW-1185">Reference proteome</keyword>
<keyword evidence="5 9" id="KW-0238">DNA-binding</keyword>
<dbReference type="SUPFAM" id="SSF46689">
    <property type="entry name" value="Homeodomain-like"/>
    <property type="match status" value="1"/>
</dbReference>
<feature type="DNA-binding region" description="Homeobox" evidence="9">
    <location>
        <begin position="226"/>
        <end position="285"/>
    </location>
</feature>